<gene>
    <name evidence="2" type="ORF">BJY26_003571</name>
</gene>
<evidence type="ECO:0000256" key="1">
    <source>
        <dbReference type="SAM" id="Phobius"/>
    </source>
</evidence>
<comment type="caution">
    <text evidence="2">The sequence shown here is derived from an EMBL/GenBank/DDBJ whole genome shotgun (WGS) entry which is preliminary data.</text>
</comment>
<reference evidence="2 3" key="1">
    <citation type="submission" date="2020-07" db="EMBL/GenBank/DDBJ databases">
        <title>Sequencing the genomes of 1000 actinobacteria strains.</title>
        <authorList>
            <person name="Klenk H.-P."/>
        </authorList>
    </citation>
    <scope>NUCLEOTIDE SEQUENCE [LARGE SCALE GENOMIC DNA]</scope>
    <source>
        <strain evidence="2 3">DSM 26341</strain>
    </source>
</reference>
<organism evidence="2 3">
    <name type="scientific">Spelaeicoccus albus</name>
    <dbReference type="NCBI Taxonomy" id="1280376"/>
    <lineage>
        <taxon>Bacteria</taxon>
        <taxon>Bacillati</taxon>
        <taxon>Actinomycetota</taxon>
        <taxon>Actinomycetes</taxon>
        <taxon>Micrococcales</taxon>
        <taxon>Brevibacteriaceae</taxon>
        <taxon>Spelaeicoccus</taxon>
    </lineage>
</organism>
<evidence type="ECO:0008006" key="4">
    <source>
        <dbReference type="Google" id="ProtNLM"/>
    </source>
</evidence>
<keyword evidence="1" id="KW-1133">Transmembrane helix</keyword>
<protein>
    <recommendedName>
        <fullName evidence="4">TadE-like protein</fullName>
    </recommendedName>
</protein>
<dbReference type="Proteomes" id="UP000539111">
    <property type="component" value="Unassembled WGS sequence"/>
</dbReference>
<feature type="transmembrane region" description="Helical" evidence="1">
    <location>
        <begin position="12"/>
        <end position="34"/>
    </location>
</feature>
<evidence type="ECO:0000313" key="2">
    <source>
        <dbReference type="EMBL" id="NYI69265.1"/>
    </source>
</evidence>
<keyword evidence="1" id="KW-0472">Membrane</keyword>
<accession>A0A7Z0D5H9</accession>
<name>A0A7Z0D5H9_9MICO</name>
<dbReference type="RefSeq" id="WP_179429519.1">
    <property type="nucleotide sequence ID" value="NZ_JACBZP010000001.1"/>
</dbReference>
<keyword evidence="1" id="KW-0812">Transmembrane</keyword>
<proteinExistence type="predicted"/>
<sequence length="146" mass="14710">MTARPDAAPDGGSAVIEFSVAGLILLIPLIYLVVTLGRLQAASYAVTSAATAASAVTSRAADTAPTGAARQAAVLALRDHGFADAERSVAITCDPSCTAPRAVVTARVTLDVSLPGAPAAFAATLPTHITVTAHHTDEVAAYGYRP</sequence>
<dbReference type="AlphaFoldDB" id="A0A7Z0D5H9"/>
<keyword evidence="3" id="KW-1185">Reference proteome</keyword>
<dbReference type="EMBL" id="JACBZP010000001">
    <property type="protein sequence ID" value="NYI69265.1"/>
    <property type="molecule type" value="Genomic_DNA"/>
</dbReference>
<evidence type="ECO:0000313" key="3">
    <source>
        <dbReference type="Proteomes" id="UP000539111"/>
    </source>
</evidence>